<reference evidence="2 3" key="1">
    <citation type="journal article" date="2024" name="Appl. Environ. Microbiol.">
        <title>Pontiella agarivorans sp. nov., a novel marine anaerobic bacterium capable of degrading macroalgal polysaccharides and fixing nitrogen.</title>
        <authorList>
            <person name="Liu N."/>
            <person name="Kivenson V."/>
            <person name="Peng X."/>
            <person name="Cui Z."/>
            <person name="Lankiewicz T.S."/>
            <person name="Gosselin K.M."/>
            <person name="English C.J."/>
            <person name="Blair E.M."/>
            <person name="O'Malley M.A."/>
            <person name="Valentine D.L."/>
        </authorList>
    </citation>
    <scope>NUCLEOTIDE SEQUENCE [LARGE SCALE GENOMIC DNA]</scope>
    <source>
        <strain evidence="2 3">NLcol2</strain>
    </source>
</reference>
<evidence type="ECO:0008006" key="4">
    <source>
        <dbReference type="Google" id="ProtNLM"/>
    </source>
</evidence>
<organism evidence="2 3">
    <name type="scientific">Pontiella agarivorans</name>
    <dbReference type="NCBI Taxonomy" id="3038953"/>
    <lineage>
        <taxon>Bacteria</taxon>
        <taxon>Pseudomonadati</taxon>
        <taxon>Kiritimatiellota</taxon>
        <taxon>Kiritimatiellia</taxon>
        <taxon>Kiritimatiellales</taxon>
        <taxon>Pontiellaceae</taxon>
        <taxon>Pontiella</taxon>
    </lineage>
</organism>
<accession>A0ABU5N1C5</accession>
<dbReference type="SUPFAM" id="SSF75005">
    <property type="entry name" value="Arabinanase/levansucrase/invertase"/>
    <property type="match status" value="2"/>
</dbReference>
<evidence type="ECO:0000313" key="3">
    <source>
        <dbReference type="Proteomes" id="UP001290861"/>
    </source>
</evidence>
<proteinExistence type="predicted"/>
<dbReference type="InterPro" id="IPR023296">
    <property type="entry name" value="Glyco_hydro_beta-prop_sf"/>
</dbReference>
<protein>
    <recommendedName>
        <fullName evidence="4">CARDB domain-containing protein</fullName>
    </recommendedName>
</protein>
<name>A0ABU5N1C5_9BACT</name>
<dbReference type="RefSeq" id="WP_322610027.1">
    <property type="nucleotide sequence ID" value="NZ_JARVCO010000012.1"/>
</dbReference>
<evidence type="ECO:0000313" key="2">
    <source>
        <dbReference type="EMBL" id="MDZ8120253.1"/>
    </source>
</evidence>
<comment type="caution">
    <text evidence="2">The sequence shown here is derived from an EMBL/GenBank/DDBJ whole genome shotgun (WGS) entry which is preliminary data.</text>
</comment>
<gene>
    <name evidence="2" type="ORF">P9H32_16605</name>
</gene>
<feature type="signal peptide" evidence="1">
    <location>
        <begin position="1"/>
        <end position="19"/>
    </location>
</feature>
<keyword evidence="1" id="KW-0732">Signal</keyword>
<keyword evidence="3" id="KW-1185">Reference proteome</keyword>
<feature type="chain" id="PRO_5046826472" description="CARDB domain-containing protein" evidence="1">
    <location>
        <begin position="20"/>
        <end position="560"/>
    </location>
</feature>
<dbReference type="EMBL" id="JARVCO010000012">
    <property type="protein sequence ID" value="MDZ8120253.1"/>
    <property type="molecule type" value="Genomic_DNA"/>
</dbReference>
<dbReference type="CDD" id="cd08994">
    <property type="entry name" value="GH43_62_32_68_117_130-like"/>
    <property type="match status" value="1"/>
</dbReference>
<dbReference type="Proteomes" id="UP001290861">
    <property type="component" value="Unassembled WGS sequence"/>
</dbReference>
<sequence length="560" mass="62402">MKKSMGVIALGLFCAAAQSQVGVPEGETLVFGGQFTDRFEPVPIIGELTSDTWGAENVLPRDLSNGIEDPDWSYWGGKILKGDDGKYHMFPCRWSEDNKRGHRAWMHSQIVHAVSENPLGPYEVIERLGPGHNPAAYRQADGSYVVYAFIRTEGRALTYYYRAKNLGDPWVINAYEYDLRGRPAYLHASNFGITRREDGACLAVDKKGSMLISQTGTTKWYAIGTGPVFPPRQDETTKYEDPALWYDGIQYHMLTHDYNHWEAYYLRSKDGVKWVREPGLGYGSAKCLYEDGTENEWWRYERVQVLQDDLGRAMQINFAALDVDKDTEKGNDNHNSKNVCIPMTVGRQLEVLNSDTITADTDEIKVKIKAEDGFNPHKDIDIESLHFGAAQEVNFGRGCKITGTEKDGRDLILIFDAKGHGFTADNFAGKLLGKTSTGKLLFGWSHLPDVEYIEPILSAEVPVLRVGEAGTLFEVKISNFGQVASSDQAELEVLIHGESVGTVSVPVLKPFDATTVTVESSKHCEVSKLYSISTKLTDRGRVQEVFNSKVTAGCRCLEGH</sequence>
<evidence type="ECO:0000256" key="1">
    <source>
        <dbReference type="SAM" id="SignalP"/>
    </source>
</evidence>
<dbReference type="Gene3D" id="2.115.10.20">
    <property type="entry name" value="Glycosyl hydrolase domain, family 43"/>
    <property type="match status" value="1"/>
</dbReference>